<proteinExistence type="predicted"/>
<dbReference type="InterPro" id="IPR010427">
    <property type="entry name" value="DUF1023"/>
</dbReference>
<name>A0A4U2YUP4_9ACTN</name>
<accession>A0A4U2YUP4</accession>
<evidence type="ECO:0000259" key="3">
    <source>
        <dbReference type="Pfam" id="PF06259"/>
    </source>
</evidence>
<evidence type="ECO:0000256" key="2">
    <source>
        <dbReference type="SAM" id="MobiDB-lite"/>
    </source>
</evidence>
<dbReference type="Gene3D" id="1.10.287.1060">
    <property type="entry name" value="ESAT-6-like"/>
    <property type="match status" value="1"/>
</dbReference>
<keyword evidence="5" id="KW-1185">Reference proteome</keyword>
<evidence type="ECO:0000256" key="1">
    <source>
        <dbReference type="SAM" id="Coils"/>
    </source>
</evidence>
<keyword evidence="1" id="KW-0175">Coiled coil</keyword>
<organism evidence="4 5">
    <name type="scientific">Nocardioides jishulii</name>
    <dbReference type="NCBI Taxonomy" id="2575440"/>
    <lineage>
        <taxon>Bacteria</taxon>
        <taxon>Bacillati</taxon>
        <taxon>Actinomycetota</taxon>
        <taxon>Actinomycetes</taxon>
        <taxon>Propionibacteriales</taxon>
        <taxon>Nocardioidaceae</taxon>
        <taxon>Nocardioides</taxon>
    </lineage>
</organism>
<feature type="region of interest" description="Disordered" evidence="2">
    <location>
        <begin position="126"/>
        <end position="149"/>
    </location>
</feature>
<feature type="coiled-coil region" evidence="1">
    <location>
        <begin position="52"/>
        <end position="93"/>
    </location>
</feature>
<dbReference type="OrthoDB" id="3259161at2"/>
<feature type="coiled-coil region" evidence="1">
    <location>
        <begin position="155"/>
        <end position="182"/>
    </location>
</feature>
<comment type="caution">
    <text evidence="4">The sequence shown here is derived from an EMBL/GenBank/DDBJ whole genome shotgun (WGS) entry which is preliminary data.</text>
</comment>
<dbReference type="AlphaFoldDB" id="A0A4U2YUP4"/>
<dbReference type="EMBL" id="SZPY01000001">
    <property type="protein sequence ID" value="TKI64804.1"/>
    <property type="molecule type" value="Genomic_DNA"/>
</dbReference>
<dbReference type="RefSeq" id="WP_137065258.1">
    <property type="nucleotide sequence ID" value="NZ_CP040748.1"/>
</dbReference>
<protein>
    <recommendedName>
        <fullName evidence="3">DUF1023 domain-containing protein</fullName>
    </recommendedName>
</protein>
<sequence length="834" mass="90151">MSDDHFTLDVHPDQVNAARRRVERVLHMLADRTPPVLRTPDEVDAQWNGGAADRVKSEMRALGEELDAADQRLKKVSRELRRLADSYRDALDELPSLNRRWEAALDAHGAAVASANQWHTQRLHDIASSKKDEAAAQDANTQADGRRDRAIDDAQGALSATKRQLNREFEELRETLRADTRSAARAMTEAMPFTPSGLRRLTALGGFRNRFRRRHWTDLVREKLASRLPLAAGHHEVVTTLEAYGLAVPAEGDAARGEELVARLDAELDALAGLDAATRSERIQAWTSTLSSEDLSLLVLVDPVRVGNLDGIPNKARYAANRANLAAGIASEQAQLERYWTPPPGTDHPRWAEYTRLVDRIAMLEDLHKLPVNKLPHQVLAFEPPTYDGNEVVDDGRLAVVKGDLDRATFVGTVVPGITNRIDNFDATLEKASNIQALTAGSATIAWLGYDTPEFADASSAQKSEVGGQALKDFTDGLVRGENSELTIIAHSYGTLVTSKAIQLGMTPDRVVLFGSPGLGENIEHKDDLGLPPDVPVYALRAFGDPVSVTAGHGTDPVDMPGVIRLDTDWSGPEGVTGHSQYTQTGTDSLRNIAGVLAGQQVRPPGVQGPGYLEAGGNALDKDGFAGAYNDNLRDLVDRLQKEVPPDVLESFVLHLEPTLQNVMEGGAQPGMKDVGEVAAMVRRAMDESGIADHLTRAELLAVLEETEMPELVGELAGDAAGDWLSGKIGDLDQLDDLTIRVRGLEIKVPDHANEVLGRGLGNVLDAGVGSTAEWATRNMPGLDAVLDTAEMFDGAVKTGTTVIAVTKAIPDIVRNLPRPSSPILVTPLPKLLR</sequence>
<dbReference type="Proteomes" id="UP000307808">
    <property type="component" value="Unassembled WGS sequence"/>
</dbReference>
<feature type="domain" description="DUF1023" evidence="3">
    <location>
        <begin position="395"/>
        <end position="550"/>
    </location>
</feature>
<evidence type="ECO:0000313" key="4">
    <source>
        <dbReference type="EMBL" id="TKI64804.1"/>
    </source>
</evidence>
<reference evidence="4 5" key="1">
    <citation type="submission" date="2019-04" db="EMBL/GenBank/DDBJ databases">
        <authorList>
            <person name="Dong K."/>
        </authorList>
    </citation>
    <scope>NUCLEOTIDE SEQUENCE [LARGE SCALE GENOMIC DNA]</scope>
    <source>
        <strain evidence="5">dk3543</strain>
    </source>
</reference>
<gene>
    <name evidence="4" type="ORF">FC770_06745</name>
</gene>
<evidence type="ECO:0000313" key="5">
    <source>
        <dbReference type="Proteomes" id="UP000307808"/>
    </source>
</evidence>
<dbReference type="Pfam" id="PF06259">
    <property type="entry name" value="Abhydrolase_8"/>
    <property type="match status" value="1"/>
</dbReference>